<dbReference type="CDD" id="cd08958">
    <property type="entry name" value="FR_SDR_e"/>
    <property type="match status" value="1"/>
</dbReference>
<dbReference type="InterPro" id="IPR001509">
    <property type="entry name" value="Epimerase_deHydtase"/>
</dbReference>
<name>A0AAV3P8C5_LITER</name>
<dbReference type="PANTHER" id="PTHR10366:SF831">
    <property type="entry name" value="NAD-DEPENDENT EPIMERASE_DEHYDRATASE DOMAIN-CONTAINING PROTEIN"/>
    <property type="match status" value="1"/>
</dbReference>
<comment type="caution">
    <text evidence="4">The sequence shown here is derived from an EMBL/GenBank/DDBJ whole genome shotgun (WGS) entry which is preliminary data.</text>
</comment>
<gene>
    <name evidence="4" type="ORF">LIER_36548</name>
</gene>
<evidence type="ECO:0000256" key="1">
    <source>
        <dbReference type="ARBA" id="ARBA00022857"/>
    </source>
</evidence>
<dbReference type="SUPFAM" id="SSF51735">
    <property type="entry name" value="NAD(P)-binding Rossmann-fold domains"/>
    <property type="match status" value="1"/>
</dbReference>
<dbReference type="InterPro" id="IPR050425">
    <property type="entry name" value="NAD(P)_dehydrat-like"/>
</dbReference>
<keyword evidence="2" id="KW-0560">Oxidoreductase</keyword>
<dbReference type="FunFam" id="3.40.50.720:FF:000382">
    <property type="entry name" value="NAD(P)-binding Rossmann-fold superfamily protein"/>
    <property type="match status" value="1"/>
</dbReference>
<feature type="domain" description="NAD-dependent epimerase/dehydratase" evidence="3">
    <location>
        <begin position="10"/>
        <end position="247"/>
    </location>
</feature>
<keyword evidence="5" id="KW-1185">Reference proteome</keyword>
<dbReference type="InterPro" id="IPR036291">
    <property type="entry name" value="NAD(P)-bd_dom_sf"/>
</dbReference>
<evidence type="ECO:0000256" key="2">
    <source>
        <dbReference type="ARBA" id="ARBA00023002"/>
    </source>
</evidence>
<accession>A0AAV3P8C5</accession>
<evidence type="ECO:0000259" key="3">
    <source>
        <dbReference type="Pfam" id="PF01370"/>
    </source>
</evidence>
<organism evidence="4 5">
    <name type="scientific">Lithospermum erythrorhizon</name>
    <name type="common">Purple gromwell</name>
    <name type="synonym">Lithospermum officinale var. erythrorhizon</name>
    <dbReference type="NCBI Taxonomy" id="34254"/>
    <lineage>
        <taxon>Eukaryota</taxon>
        <taxon>Viridiplantae</taxon>
        <taxon>Streptophyta</taxon>
        <taxon>Embryophyta</taxon>
        <taxon>Tracheophyta</taxon>
        <taxon>Spermatophyta</taxon>
        <taxon>Magnoliopsida</taxon>
        <taxon>eudicotyledons</taxon>
        <taxon>Gunneridae</taxon>
        <taxon>Pentapetalae</taxon>
        <taxon>asterids</taxon>
        <taxon>lamiids</taxon>
        <taxon>Boraginales</taxon>
        <taxon>Boraginaceae</taxon>
        <taxon>Boraginoideae</taxon>
        <taxon>Lithospermeae</taxon>
        <taxon>Lithospermum</taxon>
    </lineage>
</organism>
<dbReference type="Proteomes" id="UP001454036">
    <property type="component" value="Unassembled WGS sequence"/>
</dbReference>
<keyword evidence="1" id="KW-0521">NADP</keyword>
<protein>
    <submittedName>
        <fullName evidence="4">Dehydratase</fullName>
    </submittedName>
</protein>
<dbReference type="GO" id="GO:0016616">
    <property type="term" value="F:oxidoreductase activity, acting on the CH-OH group of donors, NAD or NADP as acceptor"/>
    <property type="evidence" value="ECO:0007669"/>
    <property type="project" value="TreeGrafter"/>
</dbReference>
<dbReference type="Pfam" id="PF01370">
    <property type="entry name" value="Epimerase"/>
    <property type="match status" value="1"/>
</dbReference>
<reference evidence="4 5" key="1">
    <citation type="submission" date="2024-01" db="EMBL/GenBank/DDBJ databases">
        <title>The complete chloroplast genome sequence of Lithospermum erythrorhizon: insights into the phylogenetic relationship among Boraginaceae species and the maternal lineages of purple gromwells.</title>
        <authorList>
            <person name="Okada T."/>
            <person name="Watanabe K."/>
        </authorList>
    </citation>
    <scope>NUCLEOTIDE SEQUENCE [LARGE SCALE GENOMIC DNA]</scope>
</reference>
<sequence>MANENKQQSVCVTGAGGFVASWLIKILLSRGFKVHGTVRDPENKKNDHLRKLEGAAENLKLFKADLLDYDSICAAIKGCVGVFHVACPVPPASVPNPEVDMVAPAVTGTLNVLKACSEANVKRAVVVSSIAAILMAPKWPKDQVKDESCWSDKEYCRTTNNWYCYSKTVAEMEAFEYAKKTGLDVVTICPSLVLGPMLQQTTNSSSLVLIKLLKGGQESIENKLRFVIDVRDVAEALILAYEKPEAEGRYLCMAHLIKSQDLVEILKKLYPNYKYPKSFTPVDEDGKYDSEKLQKLGLKYRPLEETLVDSVESYKQLGLLD</sequence>
<evidence type="ECO:0000313" key="5">
    <source>
        <dbReference type="Proteomes" id="UP001454036"/>
    </source>
</evidence>
<dbReference type="AlphaFoldDB" id="A0AAV3P8C5"/>
<dbReference type="EMBL" id="BAABME010016825">
    <property type="protein sequence ID" value="GAA0147601.1"/>
    <property type="molecule type" value="Genomic_DNA"/>
</dbReference>
<dbReference type="PANTHER" id="PTHR10366">
    <property type="entry name" value="NAD DEPENDENT EPIMERASE/DEHYDRATASE"/>
    <property type="match status" value="1"/>
</dbReference>
<proteinExistence type="predicted"/>
<dbReference type="Gene3D" id="3.40.50.720">
    <property type="entry name" value="NAD(P)-binding Rossmann-like Domain"/>
    <property type="match status" value="1"/>
</dbReference>
<evidence type="ECO:0000313" key="4">
    <source>
        <dbReference type="EMBL" id="GAA0147601.1"/>
    </source>
</evidence>